<dbReference type="AlphaFoldDB" id="Q0EYK3"/>
<protein>
    <recommendedName>
        <fullName evidence="2">Spore protein YkvP/CgeB glycosyl transferase-like domain-containing protein</fullName>
    </recommendedName>
</protein>
<organism evidence="3 4">
    <name type="scientific">Mariprofundus ferrooxydans PV-1</name>
    <dbReference type="NCBI Taxonomy" id="314345"/>
    <lineage>
        <taxon>Bacteria</taxon>
        <taxon>Pseudomonadati</taxon>
        <taxon>Pseudomonadota</taxon>
        <taxon>Candidatius Mariprofundia</taxon>
        <taxon>Mariprofundales</taxon>
        <taxon>Mariprofundaceae</taxon>
        <taxon>Mariprofundus</taxon>
    </lineage>
</organism>
<sequence>MKVLCVFGQHNYGDPVRGLGYEYTNFMPALKNLGHEVLFFESLNKAAYSDYAEMNRKLLQLVEAEKPDLIFCVLMTYEIWLETLQLVREGSDAALIHWATDDSWKYEQASKFLAPLFDLHATTYPSAMAKAEKDGLDNFVLSQWAADSSRMTPPLRADLCRYPVSFVGSTYGNRKQWVELLKQRGIHVDAFGYGWPNGPVAAEDIAGIMRESQVSLNFGDSGVVIEDGKPVRSRQIKARVFEVPGAGGLLVTEKAEHLDEYYVPGEEIIVFDDIDDLVEKTEYLLAHPDRRDAIAQAGYARTKAEHSYESRFGPLIKLAVERRANRPAAAKQGIDFCRFENIAKLYRPTFLLYLLKVLVLLPCLLVWGKQRGPRAARRFLFEFSWRYMGKKTYSATNWAGRIFYKES</sequence>
<keyword evidence="1" id="KW-0472">Membrane</keyword>
<dbReference type="SUPFAM" id="SSF53756">
    <property type="entry name" value="UDP-Glycosyltransferase/glycogen phosphorylase"/>
    <property type="match status" value="1"/>
</dbReference>
<dbReference type="EMBL" id="AATS01000009">
    <property type="protein sequence ID" value="EAU54364.1"/>
    <property type="molecule type" value="Genomic_DNA"/>
</dbReference>
<proteinExistence type="predicted"/>
<comment type="caution">
    <text evidence="3">The sequence shown here is derived from an EMBL/GenBank/DDBJ whole genome shotgun (WGS) entry which is preliminary data.</text>
</comment>
<reference evidence="3 4" key="1">
    <citation type="submission" date="2006-09" db="EMBL/GenBank/DDBJ databases">
        <authorList>
            <person name="Emerson D."/>
            <person name="Ferriera S."/>
            <person name="Johnson J."/>
            <person name="Kravitz S."/>
            <person name="Halpern A."/>
            <person name="Remington K."/>
            <person name="Beeson K."/>
            <person name="Tran B."/>
            <person name="Rogers Y.-H."/>
            <person name="Friedman R."/>
            <person name="Venter J.C."/>
        </authorList>
    </citation>
    <scope>NUCLEOTIDE SEQUENCE [LARGE SCALE GENOMIC DNA]</scope>
    <source>
        <strain evidence="3 4">PV-1</strain>
    </source>
</reference>
<keyword evidence="4" id="KW-1185">Reference proteome</keyword>
<evidence type="ECO:0000313" key="4">
    <source>
        <dbReference type="Proteomes" id="UP000005297"/>
    </source>
</evidence>
<accession>Q0EYK3</accession>
<dbReference type="Proteomes" id="UP000005297">
    <property type="component" value="Unassembled WGS sequence"/>
</dbReference>
<keyword evidence="1" id="KW-1133">Transmembrane helix</keyword>
<feature type="transmembrane region" description="Helical" evidence="1">
    <location>
        <begin position="350"/>
        <end position="368"/>
    </location>
</feature>
<keyword evidence="1" id="KW-0812">Transmembrane</keyword>
<name>Q0EYK3_9PROT</name>
<feature type="domain" description="Spore protein YkvP/CgeB glycosyl transferase-like" evidence="2">
    <location>
        <begin position="174"/>
        <end position="313"/>
    </location>
</feature>
<dbReference type="InterPro" id="IPR055259">
    <property type="entry name" value="YkvP/CgeB_Glyco_trans-like"/>
</dbReference>
<dbReference type="STRING" id="314344.AL013_07935"/>
<dbReference type="HOGENOM" id="CLU_701943_0_0_0"/>
<evidence type="ECO:0000259" key="2">
    <source>
        <dbReference type="Pfam" id="PF13524"/>
    </source>
</evidence>
<gene>
    <name evidence="3" type="ORF">SPV1_00255</name>
</gene>
<evidence type="ECO:0000313" key="3">
    <source>
        <dbReference type="EMBL" id="EAU54364.1"/>
    </source>
</evidence>
<dbReference type="eggNOG" id="COG4641">
    <property type="taxonomic scope" value="Bacteria"/>
</dbReference>
<dbReference type="InParanoid" id="Q0EYK3"/>
<dbReference type="Pfam" id="PF13524">
    <property type="entry name" value="Glyco_trans_1_2"/>
    <property type="match status" value="1"/>
</dbReference>
<evidence type="ECO:0000256" key="1">
    <source>
        <dbReference type="SAM" id="Phobius"/>
    </source>
</evidence>